<comment type="caution">
    <text evidence="3">The sequence shown here is derived from an EMBL/GenBank/DDBJ whole genome shotgun (WGS) entry which is preliminary data.</text>
</comment>
<evidence type="ECO:0000313" key="3">
    <source>
        <dbReference type="EMBL" id="GAA4324484.1"/>
    </source>
</evidence>
<evidence type="ECO:0000256" key="1">
    <source>
        <dbReference type="ARBA" id="ARBA00006817"/>
    </source>
</evidence>
<feature type="domain" description="Activator of Hsp90 ATPase homologue 1/2-like C-terminal" evidence="2">
    <location>
        <begin position="13"/>
        <end position="147"/>
    </location>
</feature>
<comment type="similarity">
    <text evidence="1">Belongs to the AHA1 family.</text>
</comment>
<dbReference type="EMBL" id="BAABFT010000006">
    <property type="protein sequence ID" value="GAA4324484.1"/>
    <property type="molecule type" value="Genomic_DNA"/>
</dbReference>
<gene>
    <name evidence="3" type="ORF">GCM10023149_26110</name>
</gene>
<protein>
    <recommendedName>
        <fullName evidence="2">Activator of Hsp90 ATPase homologue 1/2-like C-terminal domain-containing protein</fullName>
    </recommendedName>
</protein>
<keyword evidence="4" id="KW-1185">Reference proteome</keyword>
<reference evidence="4" key="1">
    <citation type="journal article" date="2019" name="Int. J. Syst. Evol. Microbiol.">
        <title>The Global Catalogue of Microorganisms (GCM) 10K type strain sequencing project: providing services to taxonomists for standard genome sequencing and annotation.</title>
        <authorList>
            <consortium name="The Broad Institute Genomics Platform"/>
            <consortium name="The Broad Institute Genome Sequencing Center for Infectious Disease"/>
            <person name="Wu L."/>
            <person name="Ma J."/>
        </authorList>
    </citation>
    <scope>NUCLEOTIDE SEQUENCE [LARGE SCALE GENOMIC DNA]</scope>
    <source>
        <strain evidence="4">JCM 17705</strain>
    </source>
</reference>
<accession>A0ABP8GI18</accession>
<dbReference type="InterPro" id="IPR023393">
    <property type="entry name" value="START-like_dom_sf"/>
</dbReference>
<dbReference type="Gene3D" id="3.30.530.20">
    <property type="match status" value="1"/>
</dbReference>
<evidence type="ECO:0000313" key="4">
    <source>
        <dbReference type="Proteomes" id="UP001500582"/>
    </source>
</evidence>
<dbReference type="SUPFAM" id="SSF55961">
    <property type="entry name" value="Bet v1-like"/>
    <property type="match status" value="1"/>
</dbReference>
<dbReference type="Proteomes" id="UP001500582">
    <property type="component" value="Unassembled WGS sequence"/>
</dbReference>
<dbReference type="Pfam" id="PF08327">
    <property type="entry name" value="AHSA1"/>
    <property type="match status" value="1"/>
</dbReference>
<organism evidence="3 4">
    <name type="scientific">Mucilaginibacter gynuensis</name>
    <dbReference type="NCBI Taxonomy" id="1302236"/>
    <lineage>
        <taxon>Bacteria</taxon>
        <taxon>Pseudomonadati</taxon>
        <taxon>Bacteroidota</taxon>
        <taxon>Sphingobacteriia</taxon>
        <taxon>Sphingobacteriales</taxon>
        <taxon>Sphingobacteriaceae</taxon>
        <taxon>Mucilaginibacter</taxon>
    </lineage>
</organism>
<dbReference type="InterPro" id="IPR013538">
    <property type="entry name" value="ASHA1/2-like_C"/>
</dbReference>
<sequence>MESTKVEKTITVNATPEKVWQVLLNDEYTRQWFAEFSPGTYAISDWKLGSEVIYQDGNGMGMAAKITAIEPYTYFAVEFTGVIKDGVADYDSDDAKKFTDGSGERYRIVPVSDGVTRLDVSTNSPDEYLEMMTQMWDKALEKFKRLAEA</sequence>
<proteinExistence type="inferred from homology"/>
<evidence type="ECO:0000259" key="2">
    <source>
        <dbReference type="Pfam" id="PF08327"/>
    </source>
</evidence>
<name>A0ABP8GI18_9SPHI</name>
<dbReference type="RefSeq" id="WP_345211536.1">
    <property type="nucleotide sequence ID" value="NZ_BAABFT010000006.1"/>
</dbReference>